<dbReference type="Proteomes" id="UP000277890">
    <property type="component" value="Unassembled WGS sequence"/>
</dbReference>
<evidence type="ECO:0000256" key="1">
    <source>
        <dbReference type="SAM" id="Phobius"/>
    </source>
</evidence>
<proteinExistence type="predicted"/>
<protein>
    <submittedName>
        <fullName evidence="2">Uncharacterized protein</fullName>
    </submittedName>
</protein>
<accession>A0A428GTM3</accession>
<evidence type="ECO:0000313" key="3">
    <source>
        <dbReference type="Proteomes" id="UP000277890"/>
    </source>
</evidence>
<dbReference type="EMBL" id="RJPQ01000007">
    <property type="protein sequence ID" value="RSJ85671.1"/>
    <property type="molecule type" value="Genomic_DNA"/>
</dbReference>
<keyword evidence="1" id="KW-0472">Membrane</keyword>
<keyword evidence="1" id="KW-1133">Transmembrane helix</keyword>
<gene>
    <name evidence="2" type="ORF">D8794_06125</name>
</gene>
<reference evidence="2 3" key="1">
    <citation type="submission" date="2018-11" db="EMBL/GenBank/DDBJ databases">
        <title>Species Designations Belie Phenotypic and Genotypic Heterogeneity in Oral Streptococci.</title>
        <authorList>
            <person name="Velsko I."/>
        </authorList>
    </citation>
    <scope>NUCLEOTIDE SEQUENCE [LARGE SCALE GENOMIC DNA]</scope>
    <source>
        <strain evidence="2 3">A54</strain>
    </source>
</reference>
<keyword evidence="1" id="KW-0812">Transmembrane</keyword>
<feature type="transmembrane region" description="Helical" evidence="1">
    <location>
        <begin position="21"/>
        <end position="39"/>
    </location>
</feature>
<evidence type="ECO:0000313" key="2">
    <source>
        <dbReference type="EMBL" id="RSJ85671.1"/>
    </source>
</evidence>
<name>A0A428GTM3_STRCR</name>
<organism evidence="2 3">
    <name type="scientific">Streptococcus cristatus</name>
    <dbReference type="NCBI Taxonomy" id="45634"/>
    <lineage>
        <taxon>Bacteria</taxon>
        <taxon>Bacillati</taxon>
        <taxon>Bacillota</taxon>
        <taxon>Bacilli</taxon>
        <taxon>Lactobacillales</taxon>
        <taxon>Streptococcaceae</taxon>
        <taxon>Streptococcus</taxon>
    </lineage>
</organism>
<sequence>MSYNHFTIDERESIHIYHMQGLNFLKLLSYFIVILPALVGSGSDIQNQEVILPTKHKHLINLQNHTVGERKSLK</sequence>
<dbReference type="AlphaFoldDB" id="A0A428GTM3"/>
<comment type="caution">
    <text evidence="2">The sequence shown here is derived from an EMBL/GenBank/DDBJ whole genome shotgun (WGS) entry which is preliminary data.</text>
</comment>